<accession>A0A0S6WA77</accession>
<keyword evidence="2 4" id="KW-0813">Transport</keyword>
<dbReference type="PIRSF" id="PIRSF002756">
    <property type="entry name" value="PstS"/>
    <property type="match status" value="1"/>
</dbReference>
<dbReference type="NCBIfam" id="TIGR00975">
    <property type="entry name" value="3a0107s03"/>
    <property type="match status" value="1"/>
</dbReference>
<dbReference type="Proteomes" id="UP000030661">
    <property type="component" value="Unassembled WGS sequence"/>
</dbReference>
<keyword evidence="3 4" id="KW-0592">Phosphate transport</keyword>
<sequence>MKCFQQKLFTGIVLLFIIGIGCQTFAEPITITGVGASFPFPVYSQWAHTYYALTEMKLDYQSIGSGGGIAQIKAKTVDFGASDVPLQPAELDEFGLIQFPMVMGGVVAVVNIQGIKPGDLRLNHNVLADIFLGKITTWKDPNIVALNPGLTLPEQEITVLHRADGSGTTWIFTNYLDKVSAEWHEKVGTANTVKWPVGVAGKGNEGISQYVKKINGAIGYVEFAYALQNNMAYVLLENQAGKFVAPTIETFQAAASNADWGHAPGFYMVLTDQPGDESWPITGASFILLYKEQKDLTKARTLLKFFDWCYHDGTELAKKLHYVPMPENVVTQVQTLWKNTVHVNGKPVWK</sequence>
<dbReference type="eggNOG" id="COG0226">
    <property type="taxonomic scope" value="Bacteria"/>
</dbReference>
<dbReference type="InterPro" id="IPR005673">
    <property type="entry name" value="ABC_phos-bd_PstS"/>
</dbReference>
<evidence type="ECO:0000256" key="2">
    <source>
        <dbReference type="ARBA" id="ARBA00022448"/>
    </source>
</evidence>
<evidence type="ECO:0000259" key="5">
    <source>
        <dbReference type="Pfam" id="PF12849"/>
    </source>
</evidence>
<dbReference type="PANTHER" id="PTHR42996">
    <property type="entry name" value="PHOSPHATE-BINDING PROTEIN PSTS"/>
    <property type="match status" value="1"/>
</dbReference>
<dbReference type="PANTHER" id="PTHR42996:SF1">
    <property type="entry name" value="PHOSPHATE-BINDING PROTEIN PSTS"/>
    <property type="match status" value="1"/>
</dbReference>
<keyword evidence="7" id="KW-1185">Reference proteome</keyword>
<dbReference type="PROSITE" id="PS51257">
    <property type="entry name" value="PROKAR_LIPOPROTEIN"/>
    <property type="match status" value="1"/>
</dbReference>
<evidence type="ECO:0000313" key="7">
    <source>
        <dbReference type="Proteomes" id="UP000030661"/>
    </source>
</evidence>
<proteinExistence type="inferred from homology"/>
<dbReference type="CDD" id="cd13565">
    <property type="entry name" value="PBP2_PstS"/>
    <property type="match status" value="1"/>
</dbReference>
<reference evidence="6" key="1">
    <citation type="journal article" date="2015" name="PeerJ">
        <title>First genomic representation of candidate bacterial phylum KSB3 points to enhanced environmental sensing as a trigger of wastewater bulking.</title>
        <authorList>
            <person name="Sekiguchi Y."/>
            <person name="Ohashi A."/>
            <person name="Parks D.H."/>
            <person name="Yamauchi T."/>
            <person name="Tyson G.W."/>
            <person name="Hugenholtz P."/>
        </authorList>
    </citation>
    <scope>NUCLEOTIDE SEQUENCE [LARGE SCALE GENOMIC DNA]</scope>
</reference>
<dbReference type="Gene3D" id="3.40.190.10">
    <property type="entry name" value="Periplasmic binding protein-like II"/>
    <property type="match status" value="2"/>
</dbReference>
<dbReference type="SUPFAM" id="SSF53850">
    <property type="entry name" value="Periplasmic binding protein-like II"/>
    <property type="match status" value="1"/>
</dbReference>
<dbReference type="InterPro" id="IPR024370">
    <property type="entry name" value="PBP_domain"/>
</dbReference>
<dbReference type="NCBIfam" id="NF008171">
    <property type="entry name" value="PRK10918.1"/>
    <property type="match status" value="1"/>
</dbReference>
<dbReference type="EMBL" id="DF820463">
    <property type="protein sequence ID" value="GAK55410.1"/>
    <property type="molecule type" value="Genomic_DNA"/>
</dbReference>
<dbReference type="AlphaFoldDB" id="A0A0S6WA77"/>
<dbReference type="GO" id="GO:0035435">
    <property type="term" value="P:phosphate ion transmembrane transport"/>
    <property type="evidence" value="ECO:0007669"/>
    <property type="project" value="InterPro"/>
</dbReference>
<gene>
    <name evidence="6" type="ORF">U27_02243</name>
</gene>
<dbReference type="InterPro" id="IPR050962">
    <property type="entry name" value="Phosphate-bind_PstS"/>
</dbReference>
<evidence type="ECO:0000313" key="6">
    <source>
        <dbReference type="EMBL" id="GAK55410.1"/>
    </source>
</evidence>
<evidence type="ECO:0000256" key="4">
    <source>
        <dbReference type="PIRNR" id="PIRNR002756"/>
    </source>
</evidence>
<dbReference type="STRING" id="1499967.U27_02243"/>
<name>A0A0S6WA77_VECG1</name>
<comment type="similarity">
    <text evidence="1 4">Belongs to the PstS family.</text>
</comment>
<evidence type="ECO:0000256" key="1">
    <source>
        <dbReference type="ARBA" id="ARBA00008725"/>
    </source>
</evidence>
<feature type="domain" description="PBP" evidence="5">
    <location>
        <begin position="30"/>
        <end position="310"/>
    </location>
</feature>
<dbReference type="HOGENOM" id="CLU_034528_1_0_0"/>
<evidence type="ECO:0000256" key="3">
    <source>
        <dbReference type="ARBA" id="ARBA00022592"/>
    </source>
</evidence>
<organism evidence="6">
    <name type="scientific">Vecturithrix granuli</name>
    <dbReference type="NCBI Taxonomy" id="1499967"/>
    <lineage>
        <taxon>Bacteria</taxon>
        <taxon>Candidatus Moduliflexota</taxon>
        <taxon>Candidatus Vecturitrichia</taxon>
        <taxon>Candidatus Vecturitrichales</taxon>
        <taxon>Candidatus Vecturitrichaceae</taxon>
        <taxon>Candidatus Vecturithrix</taxon>
    </lineage>
</organism>
<protein>
    <recommendedName>
        <fullName evidence="4">Phosphate-binding protein</fullName>
    </recommendedName>
</protein>
<dbReference type="Pfam" id="PF12849">
    <property type="entry name" value="PBP_like_2"/>
    <property type="match status" value="1"/>
</dbReference>
<dbReference type="GO" id="GO:0043190">
    <property type="term" value="C:ATP-binding cassette (ABC) transporter complex"/>
    <property type="evidence" value="ECO:0007669"/>
    <property type="project" value="InterPro"/>
</dbReference>
<dbReference type="GO" id="GO:0042301">
    <property type="term" value="F:phosphate ion binding"/>
    <property type="evidence" value="ECO:0007669"/>
    <property type="project" value="InterPro"/>
</dbReference>